<evidence type="ECO:0000313" key="1">
    <source>
        <dbReference type="EMBL" id="GKT47855.1"/>
    </source>
</evidence>
<proteinExistence type="predicted"/>
<organism evidence="1 2">
    <name type="scientific">Colletotrichum spaethianum</name>
    <dbReference type="NCBI Taxonomy" id="700344"/>
    <lineage>
        <taxon>Eukaryota</taxon>
        <taxon>Fungi</taxon>
        <taxon>Dikarya</taxon>
        <taxon>Ascomycota</taxon>
        <taxon>Pezizomycotina</taxon>
        <taxon>Sordariomycetes</taxon>
        <taxon>Hypocreomycetidae</taxon>
        <taxon>Glomerellales</taxon>
        <taxon>Glomerellaceae</taxon>
        <taxon>Colletotrichum</taxon>
        <taxon>Colletotrichum spaethianum species complex</taxon>
    </lineage>
</organism>
<protein>
    <submittedName>
        <fullName evidence="1">Uncharacterized protein</fullName>
    </submittedName>
</protein>
<dbReference type="GeneID" id="73328838"/>
<dbReference type="Proteomes" id="UP001055115">
    <property type="component" value="Unassembled WGS sequence"/>
</dbReference>
<name>A0AA37P8Z2_9PEZI</name>
<gene>
    <name evidence="1" type="ORF">ColSpa_08036</name>
</gene>
<evidence type="ECO:0000313" key="2">
    <source>
        <dbReference type="Proteomes" id="UP001055115"/>
    </source>
</evidence>
<dbReference type="AlphaFoldDB" id="A0AA37P8Z2"/>
<sequence>MIEINPESFFDSQAQAIALTTDRGKTTKTHAAETYGGGRIGLAASSSRASLTTTGADHLVCMCLVPARCVAAELADNWLSYRFPITATIAIVHNPTVKTLKSIQVTHKFLTGSGQECSHI</sequence>
<comment type="caution">
    <text evidence="1">The sequence shown here is derived from an EMBL/GenBank/DDBJ whole genome shotgun (WGS) entry which is preliminary data.</text>
</comment>
<accession>A0AA37P8Z2</accession>
<reference evidence="1 2" key="1">
    <citation type="submission" date="2022-03" db="EMBL/GenBank/DDBJ databases">
        <title>Genome data of Colletotrichum spp.</title>
        <authorList>
            <person name="Utami Y.D."/>
            <person name="Hiruma K."/>
        </authorList>
    </citation>
    <scope>NUCLEOTIDE SEQUENCE [LARGE SCALE GENOMIC DNA]</scope>
    <source>
        <strain evidence="1 2">MAFF 239500</strain>
    </source>
</reference>
<keyword evidence="2" id="KW-1185">Reference proteome</keyword>
<dbReference type="EMBL" id="BQXU01000021">
    <property type="protein sequence ID" value="GKT47855.1"/>
    <property type="molecule type" value="Genomic_DNA"/>
</dbReference>
<dbReference type="RefSeq" id="XP_049130205.1">
    <property type="nucleotide sequence ID" value="XM_049274248.1"/>
</dbReference>